<feature type="transmembrane region" description="Helical" evidence="7">
    <location>
        <begin position="666"/>
        <end position="690"/>
    </location>
</feature>
<dbReference type="SUPFAM" id="SSF81653">
    <property type="entry name" value="Calcium ATPase, transduction domain A"/>
    <property type="match status" value="1"/>
</dbReference>
<evidence type="ECO:0000256" key="2">
    <source>
        <dbReference type="ARBA" id="ARBA00022692"/>
    </source>
</evidence>
<dbReference type="AlphaFoldDB" id="A0A414STJ2"/>
<dbReference type="InterPro" id="IPR036412">
    <property type="entry name" value="HAD-like_sf"/>
</dbReference>
<dbReference type="InterPro" id="IPR018303">
    <property type="entry name" value="ATPase_P-typ_P_site"/>
</dbReference>
<feature type="transmembrane region" description="Helical" evidence="7">
    <location>
        <begin position="259"/>
        <end position="281"/>
    </location>
</feature>
<dbReference type="GO" id="GO:0005524">
    <property type="term" value="F:ATP binding"/>
    <property type="evidence" value="ECO:0007669"/>
    <property type="project" value="InterPro"/>
</dbReference>
<comment type="subcellular location">
    <subcellularLocation>
        <location evidence="1">Membrane</location>
        <topology evidence="1">Multi-pass membrane protein</topology>
    </subcellularLocation>
</comment>
<dbReference type="Gene3D" id="3.40.50.1000">
    <property type="entry name" value="HAD superfamily/HAD-like"/>
    <property type="match status" value="1"/>
</dbReference>
<evidence type="ECO:0000313" key="9">
    <source>
        <dbReference type="EMBL" id="RHG25265.1"/>
    </source>
</evidence>
<proteinExistence type="predicted"/>
<dbReference type="GO" id="GO:0016020">
    <property type="term" value="C:membrane"/>
    <property type="evidence" value="ECO:0007669"/>
    <property type="project" value="UniProtKB-SubCell"/>
</dbReference>
<dbReference type="InterPro" id="IPR023299">
    <property type="entry name" value="ATPase_P-typ_cyto_dom_N"/>
</dbReference>
<dbReference type="EMBL" id="QRID01000027">
    <property type="protein sequence ID" value="RHG25265.1"/>
    <property type="molecule type" value="Genomic_DNA"/>
</dbReference>
<dbReference type="Gene3D" id="3.40.1110.10">
    <property type="entry name" value="Calcium-transporting ATPase, cytoplasmic domain N"/>
    <property type="match status" value="1"/>
</dbReference>
<keyword evidence="2 7" id="KW-0812">Transmembrane</keyword>
<dbReference type="SUPFAM" id="SSF81665">
    <property type="entry name" value="Calcium ATPase, transmembrane domain M"/>
    <property type="match status" value="1"/>
</dbReference>
<dbReference type="InterPro" id="IPR001757">
    <property type="entry name" value="P_typ_ATPase"/>
</dbReference>
<feature type="transmembrane region" description="Helical" evidence="7">
    <location>
        <begin position="696"/>
        <end position="714"/>
    </location>
</feature>
<dbReference type="PRINTS" id="PR00119">
    <property type="entry name" value="CATATPASE"/>
</dbReference>
<dbReference type="Pfam" id="PF00122">
    <property type="entry name" value="E1-E2_ATPase"/>
    <property type="match status" value="1"/>
</dbReference>
<sequence>MAENEKQNQTGKEVAENEKQNQTGKEVAENEKQNQTGKEVAENANLEQTETIRGLTAQQVAERKEKGLWNKKAESATKTTKEIVKSNVFTYFNLIFLVIALLLIGVGAFRDLTFLPIIVANTLIGIVQEIRSKKVLDDLSILNSPKTRVIREGSKKEIPAEELVMDDIVELSAGGQIPADAVVLEGQLNVNESLLTGEADEIVKKNGDELLSGSFVVSGSCLAQLTKVGEESYISKLTHRATQTKEGEQSEMIRSLNRLVQAVGIVIIPIGVVLFIQQFVYAGTPLRDSVTSMVAAIIGMIPEGLYLLASVAMAVSAMRLAKQQVLIHDMKCIETLARVDVLCVDKTGTITVPEMEVDQFILAEDLTKRVYEKDGDTKVYVDVKCGEEQEQKHAQIKGMIGEFAADMDADNATMEALKTYFKPDTLTKIKKAEKVFAFSSKTKYSGIISEGKSYVIGAPEFVLREDYAEYKDRIEAYSEKGYRVLVYGRYEGILDGQQLTEKVLPIAFIMLTNAIREGAKETFSYFTERGVEIKVISGDNPKTVAEIAEKAGICGADNYVDASTLTTDESIAQAVAKYQIFGRVTPDQKLKFVEALKAQGRTVAMTGDGVNDVLALKDADCSIAMASGSEAASQVAQLVLLDNDFSRMPSVVMEGRRVVNNIQRSASLYLVKNIFSMLLAVFSMISMINYPLEPSQISLISMFTIGIPSFVLALEPNKDRIQGHFMTNVLLKALPAGLTDFFAVSSLVLFCQVFGVNEEDISTSCTILVAIVGFMILYQIAKPMTAGHRVLMVGMVAGWLFCMIFVSHLFAIRDISGQCMMLTAVFTVAAESILRYLSKFVEWMRESLLVLKKKIHQATA</sequence>
<dbReference type="SFLD" id="SFLDF00027">
    <property type="entry name" value="p-type_atpase"/>
    <property type="match status" value="1"/>
</dbReference>
<dbReference type="GO" id="GO:0016887">
    <property type="term" value="F:ATP hydrolysis activity"/>
    <property type="evidence" value="ECO:0007669"/>
    <property type="project" value="InterPro"/>
</dbReference>
<dbReference type="SFLD" id="SFLDS00003">
    <property type="entry name" value="Haloacid_Dehalogenase"/>
    <property type="match status" value="1"/>
</dbReference>
<dbReference type="RefSeq" id="WP_118772947.1">
    <property type="nucleotide sequence ID" value="NZ_JBLYGU010000010.1"/>
</dbReference>
<gene>
    <name evidence="9" type="ORF">DW264_17495</name>
</gene>
<evidence type="ECO:0000256" key="6">
    <source>
        <dbReference type="SAM" id="MobiDB-lite"/>
    </source>
</evidence>
<organism evidence="9 10">
    <name type="scientific">Roseburia intestinalis</name>
    <dbReference type="NCBI Taxonomy" id="166486"/>
    <lineage>
        <taxon>Bacteria</taxon>
        <taxon>Bacillati</taxon>
        <taxon>Bacillota</taxon>
        <taxon>Clostridia</taxon>
        <taxon>Lachnospirales</taxon>
        <taxon>Lachnospiraceae</taxon>
        <taxon>Roseburia</taxon>
    </lineage>
</organism>
<dbReference type="InterPro" id="IPR023214">
    <property type="entry name" value="HAD_sf"/>
</dbReference>
<dbReference type="InterPro" id="IPR008250">
    <property type="entry name" value="ATPase_P-typ_transduc_dom_A_sf"/>
</dbReference>
<feature type="transmembrane region" description="Helical" evidence="7">
    <location>
        <begin position="761"/>
        <end position="778"/>
    </location>
</feature>
<evidence type="ECO:0000256" key="7">
    <source>
        <dbReference type="SAM" id="Phobius"/>
    </source>
</evidence>
<reference evidence="9 10" key="1">
    <citation type="submission" date="2018-08" db="EMBL/GenBank/DDBJ databases">
        <title>A genome reference for cultivated species of the human gut microbiota.</title>
        <authorList>
            <person name="Zou Y."/>
            <person name="Xue W."/>
            <person name="Luo G."/>
        </authorList>
    </citation>
    <scope>NUCLEOTIDE SEQUENCE [LARGE SCALE GENOMIC DNA]</scope>
    <source>
        <strain evidence="9 10">AM22-21LB</strain>
    </source>
</reference>
<dbReference type="Pfam" id="PF00702">
    <property type="entry name" value="Hydrolase"/>
    <property type="match status" value="1"/>
</dbReference>
<feature type="domain" description="P-type ATPase A" evidence="8">
    <location>
        <begin position="142"/>
        <end position="240"/>
    </location>
</feature>
<dbReference type="SUPFAM" id="SSF81660">
    <property type="entry name" value="Metal cation-transporting ATPase, ATP-binding domain N"/>
    <property type="match status" value="1"/>
</dbReference>
<dbReference type="SUPFAM" id="SSF56784">
    <property type="entry name" value="HAD-like"/>
    <property type="match status" value="1"/>
</dbReference>
<keyword evidence="3" id="KW-1278">Translocase</keyword>
<dbReference type="PANTHER" id="PTHR42861">
    <property type="entry name" value="CALCIUM-TRANSPORTING ATPASE"/>
    <property type="match status" value="1"/>
</dbReference>
<name>A0A414STJ2_9FIRM</name>
<keyword evidence="5 7" id="KW-0472">Membrane</keyword>
<dbReference type="InterPro" id="IPR023298">
    <property type="entry name" value="ATPase_P-typ_TM_dom_sf"/>
</dbReference>
<dbReference type="SFLD" id="SFLDG00002">
    <property type="entry name" value="C1.7:_P-type_atpase_like"/>
    <property type="match status" value="1"/>
</dbReference>
<feature type="transmembrane region" description="Helical" evidence="7">
    <location>
        <begin position="88"/>
        <end position="106"/>
    </location>
</feature>
<evidence type="ECO:0000313" key="10">
    <source>
        <dbReference type="Proteomes" id="UP000284051"/>
    </source>
</evidence>
<dbReference type="Proteomes" id="UP000284051">
    <property type="component" value="Unassembled WGS sequence"/>
</dbReference>
<evidence type="ECO:0000256" key="1">
    <source>
        <dbReference type="ARBA" id="ARBA00004141"/>
    </source>
</evidence>
<dbReference type="Gene3D" id="2.70.150.10">
    <property type="entry name" value="Calcium-transporting ATPase, cytoplasmic transduction domain A"/>
    <property type="match status" value="1"/>
</dbReference>
<evidence type="ECO:0000259" key="8">
    <source>
        <dbReference type="Pfam" id="PF00122"/>
    </source>
</evidence>
<evidence type="ECO:0000256" key="3">
    <source>
        <dbReference type="ARBA" id="ARBA00022967"/>
    </source>
</evidence>
<dbReference type="CDD" id="cd02609">
    <property type="entry name" value="P-type_ATPase"/>
    <property type="match status" value="1"/>
</dbReference>
<comment type="caution">
    <text evidence="9">The sequence shown here is derived from an EMBL/GenBank/DDBJ whole genome shotgun (WGS) entry which is preliminary data.</text>
</comment>
<evidence type="ECO:0000256" key="5">
    <source>
        <dbReference type="ARBA" id="ARBA00023136"/>
    </source>
</evidence>
<dbReference type="PROSITE" id="PS00154">
    <property type="entry name" value="ATPASE_E1_E2"/>
    <property type="match status" value="1"/>
</dbReference>
<dbReference type="InterPro" id="IPR059000">
    <property type="entry name" value="ATPase_P-type_domA"/>
</dbReference>
<dbReference type="NCBIfam" id="TIGR01494">
    <property type="entry name" value="ATPase_P-type"/>
    <property type="match status" value="2"/>
</dbReference>
<feature type="transmembrane region" description="Helical" evidence="7">
    <location>
        <begin position="790"/>
        <end position="809"/>
    </location>
</feature>
<feature type="transmembrane region" description="Helical" evidence="7">
    <location>
        <begin position="734"/>
        <end position="755"/>
    </location>
</feature>
<dbReference type="Gene3D" id="1.20.1110.10">
    <property type="entry name" value="Calcium-transporting ATPase, transmembrane domain"/>
    <property type="match status" value="1"/>
</dbReference>
<feature type="transmembrane region" description="Helical" evidence="7">
    <location>
        <begin position="293"/>
        <end position="315"/>
    </location>
</feature>
<keyword evidence="4 7" id="KW-1133">Transmembrane helix</keyword>
<feature type="transmembrane region" description="Helical" evidence="7">
    <location>
        <begin position="112"/>
        <end position="130"/>
    </location>
</feature>
<keyword evidence="9" id="KW-0378">Hydrolase</keyword>
<dbReference type="InterPro" id="IPR044492">
    <property type="entry name" value="P_typ_ATPase_HD_dom"/>
</dbReference>
<dbReference type="PRINTS" id="PR00120">
    <property type="entry name" value="HATPASE"/>
</dbReference>
<evidence type="ECO:0000256" key="4">
    <source>
        <dbReference type="ARBA" id="ARBA00022989"/>
    </source>
</evidence>
<accession>A0A414STJ2</accession>
<feature type="region of interest" description="Disordered" evidence="6">
    <location>
        <begin position="1"/>
        <end position="45"/>
    </location>
</feature>
<protein>
    <submittedName>
        <fullName evidence="9">HAD family hydrolase</fullName>
    </submittedName>
</protein>